<evidence type="ECO:0000256" key="2">
    <source>
        <dbReference type="ARBA" id="ARBA00022723"/>
    </source>
</evidence>
<sequence>MSDVTEDVTENAVAHGAVRARRSVLYMPGANERALEKARTLPADALILDLEDAVAPDAKAEARERVAAAAASGAYGHREVTIRVNGPGTAWHADDLRAAAQAGPDAVVVPKVESAQTVRDVERALEAAGAPDRTAIWAMVETPRAMLDARAVAGASERLTVLVMGTNDLAKELHAEHVPGRAPLLTGLSLALLAARESGKAILDGVYNDVRDLTGFEAECVQGRQFGFDGKTLIHPSQVEPCNRVFAPAEADIARARKVIEAFELAEREGRGVVTVDGRMIENLHVEDARRVLALAAAVAGR</sequence>
<dbReference type="PANTHER" id="PTHR32308:SF10">
    <property type="entry name" value="CITRATE LYASE SUBUNIT BETA"/>
    <property type="match status" value="1"/>
</dbReference>
<accession>A0ABQ2V283</accession>
<dbReference type="EMBL" id="BMRP01000007">
    <property type="protein sequence ID" value="GGU59624.1"/>
    <property type="molecule type" value="Genomic_DNA"/>
</dbReference>
<dbReference type="Proteomes" id="UP000654471">
    <property type="component" value="Unassembled WGS sequence"/>
</dbReference>
<evidence type="ECO:0000259" key="4">
    <source>
        <dbReference type="Pfam" id="PF03328"/>
    </source>
</evidence>
<dbReference type="PIRSF" id="PIRSF015582">
    <property type="entry name" value="Cit_lyase_B"/>
    <property type="match status" value="1"/>
</dbReference>
<comment type="cofactor">
    <cofactor evidence="1">
        <name>Mg(2+)</name>
        <dbReference type="ChEBI" id="CHEBI:18420"/>
    </cofactor>
</comment>
<protein>
    <submittedName>
        <fullName evidence="5">Citrate lyase subunit beta</fullName>
    </submittedName>
</protein>
<dbReference type="SUPFAM" id="SSF51621">
    <property type="entry name" value="Phosphoenolpyruvate/pyruvate domain"/>
    <property type="match status" value="1"/>
</dbReference>
<dbReference type="GO" id="GO:0016829">
    <property type="term" value="F:lyase activity"/>
    <property type="evidence" value="ECO:0007669"/>
    <property type="project" value="UniProtKB-KW"/>
</dbReference>
<dbReference type="PANTHER" id="PTHR32308">
    <property type="entry name" value="LYASE BETA SUBUNIT, PUTATIVE (AFU_ORTHOLOGUE AFUA_4G13030)-RELATED"/>
    <property type="match status" value="1"/>
</dbReference>
<dbReference type="InterPro" id="IPR005000">
    <property type="entry name" value="Aldolase/citrate-lyase_domain"/>
</dbReference>
<proteinExistence type="predicted"/>
<feature type="domain" description="HpcH/HpaI aldolase/citrate lyase" evidence="4">
    <location>
        <begin position="22"/>
        <end position="236"/>
    </location>
</feature>
<dbReference type="InterPro" id="IPR040442">
    <property type="entry name" value="Pyrv_kinase-like_dom_sf"/>
</dbReference>
<evidence type="ECO:0000313" key="6">
    <source>
        <dbReference type="Proteomes" id="UP000654471"/>
    </source>
</evidence>
<keyword evidence="5" id="KW-0456">Lyase</keyword>
<dbReference type="Gene3D" id="3.20.20.60">
    <property type="entry name" value="Phosphoenolpyruvate-binding domains"/>
    <property type="match status" value="1"/>
</dbReference>
<name>A0ABQ2V283_9ACTN</name>
<organism evidence="5 6">
    <name type="scientific">Streptomyces albospinus</name>
    <dbReference type="NCBI Taxonomy" id="285515"/>
    <lineage>
        <taxon>Bacteria</taxon>
        <taxon>Bacillati</taxon>
        <taxon>Actinomycetota</taxon>
        <taxon>Actinomycetes</taxon>
        <taxon>Kitasatosporales</taxon>
        <taxon>Streptomycetaceae</taxon>
        <taxon>Streptomyces</taxon>
    </lineage>
</organism>
<keyword evidence="2" id="KW-0479">Metal-binding</keyword>
<keyword evidence="6" id="KW-1185">Reference proteome</keyword>
<dbReference type="InterPro" id="IPR011206">
    <property type="entry name" value="Citrate_lyase_beta/mcl1/mcl2"/>
</dbReference>
<reference evidence="6" key="1">
    <citation type="journal article" date="2019" name="Int. J. Syst. Evol. Microbiol.">
        <title>The Global Catalogue of Microorganisms (GCM) 10K type strain sequencing project: providing services to taxonomists for standard genome sequencing and annotation.</title>
        <authorList>
            <consortium name="The Broad Institute Genomics Platform"/>
            <consortium name="The Broad Institute Genome Sequencing Center for Infectious Disease"/>
            <person name="Wu L."/>
            <person name="Ma J."/>
        </authorList>
    </citation>
    <scope>NUCLEOTIDE SEQUENCE [LARGE SCALE GENOMIC DNA]</scope>
    <source>
        <strain evidence="6">JCM 3399</strain>
    </source>
</reference>
<evidence type="ECO:0000256" key="1">
    <source>
        <dbReference type="ARBA" id="ARBA00001946"/>
    </source>
</evidence>
<dbReference type="Pfam" id="PF03328">
    <property type="entry name" value="HpcH_HpaI"/>
    <property type="match status" value="1"/>
</dbReference>
<comment type="caution">
    <text evidence="5">The sequence shown here is derived from an EMBL/GenBank/DDBJ whole genome shotgun (WGS) entry which is preliminary data.</text>
</comment>
<dbReference type="RefSeq" id="WP_373299795.1">
    <property type="nucleotide sequence ID" value="NZ_BMRP01000007.1"/>
</dbReference>
<keyword evidence="3" id="KW-0460">Magnesium</keyword>
<evidence type="ECO:0000313" key="5">
    <source>
        <dbReference type="EMBL" id="GGU59624.1"/>
    </source>
</evidence>
<evidence type="ECO:0000256" key="3">
    <source>
        <dbReference type="ARBA" id="ARBA00022842"/>
    </source>
</evidence>
<dbReference type="InterPro" id="IPR015813">
    <property type="entry name" value="Pyrv/PenolPyrv_kinase-like_dom"/>
</dbReference>
<gene>
    <name evidence="5" type="primary">citE</name>
    <name evidence="5" type="ORF">GCM10010211_25710</name>
</gene>